<dbReference type="Proteomes" id="UP000682733">
    <property type="component" value="Unassembled WGS sequence"/>
</dbReference>
<evidence type="ECO:0000256" key="1">
    <source>
        <dbReference type="SAM" id="MobiDB-lite"/>
    </source>
</evidence>
<dbReference type="Proteomes" id="UP000663829">
    <property type="component" value="Unassembled WGS sequence"/>
</dbReference>
<protein>
    <submittedName>
        <fullName evidence="2">Uncharacterized protein</fullName>
    </submittedName>
</protein>
<evidence type="ECO:0000313" key="2">
    <source>
        <dbReference type="EMBL" id="CAF0904509.1"/>
    </source>
</evidence>
<gene>
    <name evidence="2" type="ORF">GPM918_LOCUS8816</name>
    <name evidence="3" type="ORF">OVA965_LOCUS30828</name>
    <name evidence="4" type="ORF">SRO942_LOCUS8817</name>
    <name evidence="5" type="ORF">TMI583_LOCUS31638</name>
</gene>
<keyword evidence="6" id="KW-1185">Reference proteome</keyword>
<organism evidence="2 6">
    <name type="scientific">Didymodactylos carnosus</name>
    <dbReference type="NCBI Taxonomy" id="1234261"/>
    <lineage>
        <taxon>Eukaryota</taxon>
        <taxon>Metazoa</taxon>
        <taxon>Spiralia</taxon>
        <taxon>Gnathifera</taxon>
        <taxon>Rotifera</taxon>
        <taxon>Eurotatoria</taxon>
        <taxon>Bdelloidea</taxon>
        <taxon>Philodinida</taxon>
        <taxon>Philodinidae</taxon>
        <taxon>Didymodactylos</taxon>
    </lineage>
</organism>
<dbReference type="EMBL" id="CAJOBA010044324">
    <property type="protein sequence ID" value="CAF4162228.1"/>
    <property type="molecule type" value="Genomic_DNA"/>
</dbReference>
<dbReference type="AlphaFoldDB" id="A0A813ZSF2"/>
<evidence type="ECO:0000313" key="6">
    <source>
        <dbReference type="Proteomes" id="UP000663829"/>
    </source>
</evidence>
<dbReference type="Proteomes" id="UP000677228">
    <property type="component" value="Unassembled WGS sequence"/>
</dbReference>
<accession>A0A813ZSF2</accession>
<feature type="region of interest" description="Disordered" evidence="1">
    <location>
        <begin position="485"/>
        <end position="513"/>
    </location>
</feature>
<evidence type="ECO:0000313" key="5">
    <source>
        <dbReference type="EMBL" id="CAF4162228.1"/>
    </source>
</evidence>
<evidence type="ECO:0000313" key="4">
    <source>
        <dbReference type="EMBL" id="CAF3686444.1"/>
    </source>
</evidence>
<feature type="compositionally biased region" description="Basic and acidic residues" evidence="1">
    <location>
        <begin position="189"/>
        <end position="203"/>
    </location>
</feature>
<sequence>MDILKYDDTDHTVRSKLDQPYLSSNSHERQTISSLYEKCSACDNRTKSTHLSFPESNNTQSAQNETYFPFDKYLNIFSPPPPLDFTLEKSLNNSKLYDILKEYDDAKCLIDEKYASISRQNDDSLFLLNTGNNQSNIHLITQDVEQVTQHLKTKKDINKQSRSETQIAFNRHLTKKTSKSQTNHKMTHRKETSRYHDKLDGKPSEQQIHSKHPPTKILPANILVTRRNQSRLIINPNERLLPEYCSCNSRLLGPPQIHDTRVTESSYVPSPNSQSQKLTPHILPSIEIPSISSPTKKFRFGIKLDSVYHKGSDDNDIVSNSYKQDETSSNNTMQLLHQNLVDALTRQVLEEISTQNQSIQYTVNDLQTPQPTPPFSPIQRRARKINTPDEDKSFESTVSSTEIKQEDQYSIIPERNVQTPIITPPQSPPATPPPSPPVTIQKVPLTLPVNIPVEKRDASTMATWIELPAKPPVIIQTTLPPPLPETIPTPSTPVSTSQSTTTETLTSSTSISTPYSLHDDSSFSDHIWFNQHSEGELHIDLPQTEVVLSKVKQRLEQHKQNYNNNIAITDGDSESNSAGEI</sequence>
<comment type="caution">
    <text evidence="2">The sequence shown here is derived from an EMBL/GenBank/DDBJ whole genome shotgun (WGS) entry which is preliminary data.</text>
</comment>
<feature type="compositionally biased region" description="Low complexity" evidence="1">
    <location>
        <begin position="492"/>
        <end position="513"/>
    </location>
</feature>
<dbReference type="Proteomes" id="UP000681722">
    <property type="component" value="Unassembled WGS sequence"/>
</dbReference>
<name>A0A813ZSF2_9BILA</name>
<dbReference type="EMBL" id="CAJOBC010001581">
    <property type="protein sequence ID" value="CAF3686444.1"/>
    <property type="molecule type" value="Genomic_DNA"/>
</dbReference>
<dbReference type="EMBL" id="CAJNOQ010001581">
    <property type="protein sequence ID" value="CAF0904509.1"/>
    <property type="molecule type" value="Genomic_DNA"/>
</dbReference>
<reference evidence="2" key="1">
    <citation type="submission" date="2021-02" db="EMBL/GenBank/DDBJ databases">
        <authorList>
            <person name="Nowell W R."/>
        </authorList>
    </citation>
    <scope>NUCLEOTIDE SEQUENCE</scope>
</reference>
<proteinExistence type="predicted"/>
<evidence type="ECO:0000313" key="3">
    <source>
        <dbReference type="EMBL" id="CAF1351717.1"/>
    </source>
</evidence>
<dbReference type="EMBL" id="CAJNOK010022683">
    <property type="protein sequence ID" value="CAF1351717.1"/>
    <property type="molecule type" value="Genomic_DNA"/>
</dbReference>
<feature type="region of interest" description="Disordered" evidence="1">
    <location>
        <begin position="174"/>
        <end position="212"/>
    </location>
</feature>